<accession>A0A177WQS5</accession>
<dbReference type="GO" id="GO:0005744">
    <property type="term" value="C:TIM23 mitochondrial import inner membrane translocase complex"/>
    <property type="evidence" value="ECO:0007669"/>
    <property type="project" value="UniProtKB-UniRule"/>
</dbReference>
<dbReference type="InterPro" id="IPR050365">
    <property type="entry name" value="TIM50"/>
</dbReference>
<comment type="subcellular location">
    <subcellularLocation>
        <location evidence="1">Mitochondrion inner membrane</location>
        <topology evidence="1">Single-pass membrane protein</topology>
    </subcellularLocation>
</comment>
<dbReference type="InterPro" id="IPR004274">
    <property type="entry name" value="FCP1_dom"/>
</dbReference>
<feature type="region of interest" description="Disordered" evidence="2">
    <location>
        <begin position="225"/>
        <end position="316"/>
    </location>
</feature>
<keyword evidence="1" id="KW-0496">Mitochondrion</keyword>
<organism evidence="4 5">
    <name type="scientific">Batrachochytrium dendrobatidis (strain JEL423)</name>
    <dbReference type="NCBI Taxonomy" id="403673"/>
    <lineage>
        <taxon>Eukaryota</taxon>
        <taxon>Fungi</taxon>
        <taxon>Fungi incertae sedis</taxon>
        <taxon>Chytridiomycota</taxon>
        <taxon>Chytridiomycota incertae sedis</taxon>
        <taxon>Chytridiomycetes</taxon>
        <taxon>Rhizophydiales</taxon>
        <taxon>Rhizophydiales incertae sedis</taxon>
        <taxon>Batrachochytrium</taxon>
    </lineage>
</organism>
<dbReference type="InterPro" id="IPR036412">
    <property type="entry name" value="HAD-like_sf"/>
</dbReference>
<dbReference type="GO" id="GO:0015031">
    <property type="term" value="P:protein transport"/>
    <property type="evidence" value="ECO:0007669"/>
    <property type="project" value="UniProtKB-KW"/>
</dbReference>
<dbReference type="AlphaFoldDB" id="A0A177WQS5"/>
<dbReference type="PANTHER" id="PTHR12210">
    <property type="entry name" value="DULLARD PROTEIN PHOSPHATASE"/>
    <property type="match status" value="1"/>
</dbReference>
<comment type="subunit">
    <text evidence="1">Component of the TIM23 complex.</text>
</comment>
<feature type="compositionally biased region" description="Polar residues" evidence="2">
    <location>
        <begin position="225"/>
        <end position="251"/>
    </location>
</feature>
<proteinExistence type="inferred from homology"/>
<keyword evidence="1" id="KW-0813">Transport</keyword>
<dbReference type="Gene3D" id="3.40.50.1000">
    <property type="entry name" value="HAD superfamily/HAD-like"/>
    <property type="match status" value="1"/>
</dbReference>
<evidence type="ECO:0000256" key="2">
    <source>
        <dbReference type="SAM" id="MobiDB-lite"/>
    </source>
</evidence>
<dbReference type="SMART" id="SM00577">
    <property type="entry name" value="CPDc"/>
    <property type="match status" value="1"/>
</dbReference>
<reference evidence="4 5" key="2">
    <citation type="submission" date="2016-05" db="EMBL/GenBank/DDBJ databases">
        <title>Lineage-specific infection strategies underlie the spectrum of fungal disease in amphibians.</title>
        <authorList>
            <person name="Cuomo C.A."/>
            <person name="Farrer R.A."/>
            <person name="James T."/>
            <person name="Longcore J."/>
            <person name="Birren B."/>
        </authorList>
    </citation>
    <scope>NUCLEOTIDE SEQUENCE [LARGE SCALE GENOMIC DNA]</scope>
    <source>
        <strain evidence="4 5">JEL423</strain>
    </source>
</reference>
<feature type="domain" description="FCP1 homology" evidence="3">
    <location>
        <begin position="1"/>
        <end position="191"/>
    </location>
</feature>
<evidence type="ECO:0000313" key="5">
    <source>
        <dbReference type="Proteomes" id="UP000077115"/>
    </source>
</evidence>
<dbReference type="InterPro" id="IPR023214">
    <property type="entry name" value="HAD_sf"/>
</dbReference>
<sequence length="337" mass="38278">MAQPKLLIVFDLNGTLLERLSSKEVKDIRSKCSFLPESSNYKYRSKWCFLRPHLNELIRFVVQQPHITIGVWTSAEAPNAQRLTELTFGPAFKHVSFVMDRSYCDHAPTGVKSHNLLKDVSKIWSDETLNPNGVWSNKNTILIDDSPRKFRHSKLNAIGIPTFTFVSRSQLLVDPNNDNSLILLVEWLRKIPYRNCDNIQEIIKAYPIFEKTNNQQYISASFTNQSSPSTLIDNPTQKTFKSQQSISASFTNQSNQSNQSNQLNPSTSIDNPTSKTSKKHKASKQHTNNKTGHADLLHQTTASKKPKSKSIKTLHAGANSKVSKFIYKYKRKRVTGN</sequence>
<dbReference type="STRING" id="403673.A0A177WQS5"/>
<dbReference type="SUPFAM" id="SSF56784">
    <property type="entry name" value="HAD-like"/>
    <property type="match status" value="1"/>
</dbReference>
<keyword evidence="1" id="KW-0809">Transit peptide</keyword>
<dbReference type="VEuPathDB" id="FungiDB:BDEG_25261"/>
<evidence type="ECO:0000313" key="4">
    <source>
        <dbReference type="EMBL" id="OAJ41701.1"/>
    </source>
</evidence>
<gene>
    <name evidence="4" type="ORF">BDEG_25261</name>
</gene>
<dbReference type="Proteomes" id="UP000077115">
    <property type="component" value="Unassembled WGS sequence"/>
</dbReference>
<comment type="function">
    <text evidence="1">Essential component of the TIM23 complex, a complex that mediates the translocation of transit peptide-containing proteins across the mitochondrial inner membrane.</text>
</comment>
<feature type="compositionally biased region" description="Low complexity" evidence="2">
    <location>
        <begin position="252"/>
        <end position="268"/>
    </location>
</feature>
<dbReference type="Pfam" id="PF03031">
    <property type="entry name" value="NIF"/>
    <property type="match status" value="1"/>
</dbReference>
<dbReference type="EMBL" id="DS022306">
    <property type="protein sequence ID" value="OAJ41701.1"/>
    <property type="molecule type" value="Genomic_DNA"/>
</dbReference>
<evidence type="ECO:0000259" key="3">
    <source>
        <dbReference type="PROSITE" id="PS50969"/>
    </source>
</evidence>
<reference evidence="4 5" key="1">
    <citation type="submission" date="2006-10" db="EMBL/GenBank/DDBJ databases">
        <title>The Genome Sequence of Batrachochytrium dendrobatidis JEL423.</title>
        <authorList>
            <consortium name="The Broad Institute Genome Sequencing Platform"/>
            <person name="Birren B."/>
            <person name="Lander E."/>
            <person name="Galagan J."/>
            <person name="Cuomo C."/>
            <person name="Devon K."/>
            <person name="Jaffe D."/>
            <person name="Butler J."/>
            <person name="Alvarez P."/>
            <person name="Gnerre S."/>
            <person name="Grabherr M."/>
            <person name="Kleber M."/>
            <person name="Mauceli E."/>
            <person name="Brockman W."/>
            <person name="Young S."/>
            <person name="LaButti K."/>
            <person name="Sykes S."/>
            <person name="DeCaprio D."/>
            <person name="Crawford M."/>
            <person name="Koehrsen M."/>
            <person name="Engels R."/>
            <person name="Montgomery P."/>
            <person name="Pearson M."/>
            <person name="Howarth C."/>
            <person name="Larson L."/>
            <person name="White J."/>
            <person name="O'Leary S."/>
            <person name="Kodira C."/>
            <person name="Zeng Q."/>
            <person name="Yandava C."/>
            <person name="Alvarado L."/>
            <person name="Longcore J."/>
            <person name="James T."/>
        </authorList>
    </citation>
    <scope>NUCLEOTIDE SEQUENCE [LARGE SCALE GENOMIC DNA]</scope>
    <source>
        <strain evidence="4 5">JEL423</strain>
    </source>
</reference>
<keyword evidence="1" id="KW-0653">Protein transport</keyword>
<dbReference type="PROSITE" id="PS50969">
    <property type="entry name" value="FCP1"/>
    <property type="match status" value="1"/>
</dbReference>
<name>A0A177WQS5_BATDL</name>
<keyword evidence="1" id="KW-0811">Translocation</keyword>
<protein>
    <recommendedName>
        <fullName evidence="1">Mitochondrial import inner membrane translocase subunit TIM50</fullName>
    </recommendedName>
</protein>
<comment type="similarity">
    <text evidence="1">Belongs to the TIM50 family.</text>
</comment>
<evidence type="ECO:0000256" key="1">
    <source>
        <dbReference type="RuleBase" id="RU365079"/>
    </source>
</evidence>
<dbReference type="OrthoDB" id="1711508at2759"/>